<evidence type="ECO:0000256" key="3">
    <source>
        <dbReference type="ARBA" id="ARBA00023163"/>
    </source>
</evidence>
<feature type="domain" description="HTH arsR-type" evidence="4">
    <location>
        <begin position="253"/>
        <end position="323"/>
    </location>
</feature>
<evidence type="ECO:0000256" key="1">
    <source>
        <dbReference type="ARBA" id="ARBA00023015"/>
    </source>
</evidence>
<keyword evidence="3" id="KW-0804">Transcription</keyword>
<sequence length="326" mass="35923">MLRFTAGADDLLASRFAIAPLLELEKLLRRLSGVEGRPMPRDWSDRLRPVYRRLRAETELDVVLALCAPHYGADFVAPPPRSLAQTIDDDLETVRATPLPLARKEIAECLRRRPTDDPRVLSVLRGRDVVARIADVLEIAWHELLAQDWVRLRAICERDVVYRAGLLSREGWAAAIAGLDRRMRWHDGAIEIKLRHANATVDLRGAGLLLIPSVFVWPDVAAYTETPWPHALIYPARGTSALWEPGTPADPGAVGDLIGRSRAQLLAALDEPASTTQLARTLGMAPGAVGDHLTVLRRAGLLAKARSGRSVLYRRTPLGDALTAQQ</sequence>
<keyword evidence="6" id="KW-1185">Reference proteome</keyword>
<evidence type="ECO:0000256" key="2">
    <source>
        <dbReference type="ARBA" id="ARBA00023125"/>
    </source>
</evidence>
<dbReference type="InterPro" id="IPR001845">
    <property type="entry name" value="HTH_ArsR_DNA-bd_dom"/>
</dbReference>
<accession>A0ABQ3MJE8</accession>
<dbReference type="CDD" id="cd00090">
    <property type="entry name" value="HTH_ARSR"/>
    <property type="match status" value="1"/>
</dbReference>
<protein>
    <submittedName>
        <fullName evidence="5">ArsR family transcriptional regulator</fullName>
    </submittedName>
</protein>
<gene>
    <name evidence="5" type="ORF">GCM10017774_31930</name>
</gene>
<dbReference type="InterPro" id="IPR036388">
    <property type="entry name" value="WH-like_DNA-bd_sf"/>
</dbReference>
<organism evidence="5 6">
    <name type="scientific">Lentzea cavernae</name>
    <dbReference type="NCBI Taxonomy" id="2020703"/>
    <lineage>
        <taxon>Bacteria</taxon>
        <taxon>Bacillati</taxon>
        <taxon>Actinomycetota</taxon>
        <taxon>Actinomycetes</taxon>
        <taxon>Pseudonocardiales</taxon>
        <taxon>Pseudonocardiaceae</taxon>
        <taxon>Lentzea</taxon>
    </lineage>
</organism>
<dbReference type="InterPro" id="IPR011991">
    <property type="entry name" value="ArsR-like_HTH"/>
</dbReference>
<evidence type="ECO:0000259" key="4">
    <source>
        <dbReference type="SMART" id="SM00418"/>
    </source>
</evidence>
<dbReference type="Gene3D" id="1.10.10.10">
    <property type="entry name" value="Winged helix-like DNA-binding domain superfamily/Winged helix DNA-binding domain"/>
    <property type="match status" value="1"/>
</dbReference>
<comment type="caution">
    <text evidence="5">The sequence shown here is derived from an EMBL/GenBank/DDBJ whole genome shotgun (WGS) entry which is preliminary data.</text>
</comment>
<dbReference type="Pfam" id="PF19361">
    <property type="entry name" value="DUF5937"/>
    <property type="match status" value="1"/>
</dbReference>
<proteinExistence type="predicted"/>
<keyword evidence="1" id="KW-0805">Transcription regulation</keyword>
<dbReference type="PANTHER" id="PTHR43132:SF6">
    <property type="entry name" value="HTH-TYPE TRANSCRIPTIONAL REPRESSOR CZRA"/>
    <property type="match status" value="1"/>
</dbReference>
<keyword evidence="2" id="KW-0238">DNA-binding</keyword>
<dbReference type="SUPFAM" id="SSF46785">
    <property type="entry name" value="Winged helix' DNA-binding domain"/>
    <property type="match status" value="1"/>
</dbReference>
<evidence type="ECO:0000313" key="5">
    <source>
        <dbReference type="EMBL" id="GHH39769.1"/>
    </source>
</evidence>
<dbReference type="Proteomes" id="UP000605568">
    <property type="component" value="Unassembled WGS sequence"/>
</dbReference>
<evidence type="ECO:0000313" key="6">
    <source>
        <dbReference type="Proteomes" id="UP000605568"/>
    </source>
</evidence>
<dbReference type="InterPro" id="IPR036390">
    <property type="entry name" value="WH_DNA-bd_sf"/>
</dbReference>
<dbReference type="Pfam" id="PF12840">
    <property type="entry name" value="HTH_20"/>
    <property type="match status" value="1"/>
</dbReference>
<dbReference type="SMART" id="SM00418">
    <property type="entry name" value="HTH_ARSR"/>
    <property type="match status" value="1"/>
</dbReference>
<dbReference type="RefSeq" id="WP_191298700.1">
    <property type="nucleotide sequence ID" value="NZ_BNAR01000004.1"/>
</dbReference>
<dbReference type="InterPro" id="IPR045981">
    <property type="entry name" value="DUF5937"/>
</dbReference>
<dbReference type="PANTHER" id="PTHR43132">
    <property type="entry name" value="ARSENICAL RESISTANCE OPERON REPRESSOR ARSR-RELATED"/>
    <property type="match status" value="1"/>
</dbReference>
<dbReference type="InterPro" id="IPR051011">
    <property type="entry name" value="Metal_resp_trans_reg"/>
</dbReference>
<dbReference type="EMBL" id="BNAR01000004">
    <property type="protein sequence ID" value="GHH39769.1"/>
    <property type="molecule type" value="Genomic_DNA"/>
</dbReference>
<name>A0ABQ3MJE8_9PSEU</name>
<reference evidence="6" key="1">
    <citation type="journal article" date="2019" name="Int. J. Syst. Evol. Microbiol.">
        <title>The Global Catalogue of Microorganisms (GCM) 10K type strain sequencing project: providing services to taxonomists for standard genome sequencing and annotation.</title>
        <authorList>
            <consortium name="The Broad Institute Genomics Platform"/>
            <consortium name="The Broad Institute Genome Sequencing Center for Infectious Disease"/>
            <person name="Wu L."/>
            <person name="Ma J."/>
        </authorList>
    </citation>
    <scope>NUCLEOTIDE SEQUENCE [LARGE SCALE GENOMIC DNA]</scope>
    <source>
        <strain evidence="6">CGMCC 4.7367</strain>
    </source>
</reference>